<accession>A0A0L6URH3</accession>
<dbReference type="VEuPathDB" id="FungiDB:VP01_4075g5"/>
<comment type="caution">
    <text evidence="1">The sequence shown here is derived from an EMBL/GenBank/DDBJ whole genome shotgun (WGS) entry which is preliminary data.</text>
</comment>
<dbReference type="OrthoDB" id="2503017at2759"/>
<dbReference type="Pfam" id="PF14223">
    <property type="entry name" value="Retrotran_gag_2"/>
    <property type="match status" value="1"/>
</dbReference>
<dbReference type="AlphaFoldDB" id="A0A0L6URH3"/>
<proteinExistence type="predicted"/>
<keyword evidence="2" id="KW-1185">Reference proteome</keyword>
<evidence type="ECO:0000313" key="1">
    <source>
        <dbReference type="EMBL" id="KNZ51141.1"/>
    </source>
</evidence>
<sequence length="178" mass="19820">MLDLQELYDNLTSEKGTLTKSQDVQLRTILTSKLDSSIHANIINHNNEKNPRSIWKAISNYFASSQASNRAQVFKEILRLKFNANDIPGFITNIKTILALFHEVGIEIPKDIVTYIILDKLPSALDTNPIAGLFTPSLNPLISLDPVVAAPKQQLAAFTHPYLKELVNSSLTPDLQLI</sequence>
<gene>
    <name evidence="1" type="ORF">VP01_4075g5</name>
</gene>
<dbReference type="Proteomes" id="UP000037035">
    <property type="component" value="Unassembled WGS sequence"/>
</dbReference>
<name>A0A0L6URH3_9BASI</name>
<protein>
    <submittedName>
        <fullName evidence="1">Uncharacterized protein</fullName>
    </submittedName>
</protein>
<reference evidence="1 2" key="1">
    <citation type="submission" date="2015-08" db="EMBL/GenBank/DDBJ databases">
        <title>Next Generation Sequencing and Analysis of the Genome of Puccinia sorghi L Schw, the Causal Agent of Maize Common Rust.</title>
        <authorList>
            <person name="Rochi L."/>
            <person name="Burguener G."/>
            <person name="Darino M."/>
            <person name="Turjanski A."/>
            <person name="Kreff E."/>
            <person name="Dieguez M.J."/>
            <person name="Sacco F."/>
        </authorList>
    </citation>
    <scope>NUCLEOTIDE SEQUENCE [LARGE SCALE GENOMIC DNA]</scope>
    <source>
        <strain evidence="1 2">RO10H11247</strain>
    </source>
</reference>
<organism evidence="1 2">
    <name type="scientific">Puccinia sorghi</name>
    <dbReference type="NCBI Taxonomy" id="27349"/>
    <lineage>
        <taxon>Eukaryota</taxon>
        <taxon>Fungi</taxon>
        <taxon>Dikarya</taxon>
        <taxon>Basidiomycota</taxon>
        <taxon>Pucciniomycotina</taxon>
        <taxon>Pucciniomycetes</taxon>
        <taxon>Pucciniales</taxon>
        <taxon>Pucciniaceae</taxon>
        <taxon>Puccinia</taxon>
    </lineage>
</organism>
<dbReference type="EMBL" id="LAVV01009141">
    <property type="protein sequence ID" value="KNZ51141.1"/>
    <property type="molecule type" value="Genomic_DNA"/>
</dbReference>
<evidence type="ECO:0000313" key="2">
    <source>
        <dbReference type="Proteomes" id="UP000037035"/>
    </source>
</evidence>